<organism evidence="2 3">
    <name type="scientific">Candidatus Anoxymicrobium japonicum</name>
    <dbReference type="NCBI Taxonomy" id="2013648"/>
    <lineage>
        <taxon>Bacteria</taxon>
        <taxon>Bacillati</taxon>
        <taxon>Actinomycetota</taxon>
        <taxon>Candidatus Geothermincolia</taxon>
        <taxon>Candidatus Geothermincolales</taxon>
        <taxon>Candidatus Anoxymicrobiaceae</taxon>
        <taxon>Candidatus Anoxymicrobium</taxon>
    </lineage>
</organism>
<keyword evidence="1" id="KW-0472">Membrane</keyword>
<feature type="transmembrane region" description="Helical" evidence="1">
    <location>
        <begin position="35"/>
        <end position="60"/>
    </location>
</feature>
<dbReference type="AlphaFoldDB" id="A0A2N3G659"/>
<feature type="transmembrane region" description="Helical" evidence="1">
    <location>
        <begin position="6"/>
        <end position="23"/>
    </location>
</feature>
<feature type="transmembrane region" description="Helical" evidence="1">
    <location>
        <begin position="145"/>
        <end position="165"/>
    </location>
</feature>
<feature type="transmembrane region" description="Helical" evidence="1">
    <location>
        <begin position="72"/>
        <end position="93"/>
    </location>
</feature>
<reference evidence="2 3" key="1">
    <citation type="journal article" date="2017" name="ISME J.">
        <title>Potential for microbial H2 and metal transformations associated with novel bacteria and archaea in deep terrestrial subsurface sediments.</title>
        <authorList>
            <person name="Hernsdorf A.W."/>
            <person name="Amano Y."/>
            <person name="Miyakawa K."/>
            <person name="Ise K."/>
            <person name="Suzuki Y."/>
            <person name="Anantharaman K."/>
            <person name="Probst A."/>
            <person name="Burstein D."/>
            <person name="Thomas B.C."/>
            <person name="Banfield J.F."/>
        </authorList>
    </citation>
    <scope>NUCLEOTIDE SEQUENCE [LARGE SCALE GENOMIC DNA]</scope>
    <source>
        <strain evidence="2">HGW-Actinobacteria-3</strain>
    </source>
</reference>
<name>A0A2N3G659_9ACTN</name>
<proteinExistence type="predicted"/>
<feature type="transmembrane region" description="Helical" evidence="1">
    <location>
        <begin position="213"/>
        <end position="239"/>
    </location>
</feature>
<dbReference type="Proteomes" id="UP000233654">
    <property type="component" value="Unassembled WGS sequence"/>
</dbReference>
<gene>
    <name evidence="2" type="ORF">CVT63_04625</name>
</gene>
<sequence>MKANVILFEIMTFILFLVFYRASSRAMGKRRNRTFFAGAVLFSLAIQTAAVLGGIMNFYWYSINHYYKSYPLGGYTVWLGVTPLAACLLWYMVTAISQMVSTAIAREAKLISRSAFAGAIAVGFYTLIEPVAVTNHWWTWNLRSFYVIDIPLVALFAVFGSVFLFNMTYGMTVLEPEGHKFLKRFEGRIINRLLFKSDKHANYITFDQIQRLFFFRLFLALVAFSAFIAPVIVIFWAIANRGQIPPGW</sequence>
<keyword evidence="1" id="KW-0812">Transmembrane</keyword>
<protein>
    <submittedName>
        <fullName evidence="2">Uncharacterized protein</fullName>
    </submittedName>
</protein>
<feature type="transmembrane region" description="Helical" evidence="1">
    <location>
        <begin position="114"/>
        <end position="133"/>
    </location>
</feature>
<accession>A0A2N3G659</accession>
<keyword evidence="1" id="KW-1133">Transmembrane helix</keyword>
<comment type="caution">
    <text evidence="2">The sequence shown here is derived from an EMBL/GenBank/DDBJ whole genome shotgun (WGS) entry which is preliminary data.</text>
</comment>
<evidence type="ECO:0000313" key="3">
    <source>
        <dbReference type="Proteomes" id="UP000233654"/>
    </source>
</evidence>
<evidence type="ECO:0000313" key="2">
    <source>
        <dbReference type="EMBL" id="PKQ28088.1"/>
    </source>
</evidence>
<evidence type="ECO:0000256" key="1">
    <source>
        <dbReference type="SAM" id="Phobius"/>
    </source>
</evidence>
<dbReference type="EMBL" id="PHEX01000033">
    <property type="protein sequence ID" value="PKQ28088.1"/>
    <property type="molecule type" value="Genomic_DNA"/>
</dbReference>